<proteinExistence type="predicted"/>
<protein>
    <recommendedName>
        <fullName evidence="2">DUF6647 domain-containing protein</fullName>
    </recommendedName>
</protein>
<dbReference type="InterPro" id="IPR046589">
    <property type="entry name" value="DUF6647"/>
</dbReference>
<reference evidence="3 4" key="1">
    <citation type="submission" date="2016-11" db="EMBL/GenBank/DDBJ databases">
        <title>A multilocus sequence analysis scheme for characterization of bacteria in the genus Thioclava.</title>
        <authorList>
            <person name="Liu Y."/>
            <person name="Shao Z."/>
        </authorList>
    </citation>
    <scope>NUCLEOTIDE SEQUENCE [LARGE SCALE GENOMIC DNA]</scope>
    <source>
        <strain evidence="3 4">TAW-CT134</strain>
    </source>
</reference>
<accession>A0ABX3MWM0</accession>
<keyword evidence="1" id="KW-0732">Signal</keyword>
<comment type="caution">
    <text evidence="3">The sequence shown here is derived from an EMBL/GenBank/DDBJ whole genome shotgun (WGS) entry which is preliminary data.</text>
</comment>
<dbReference type="Proteomes" id="UP000190787">
    <property type="component" value="Unassembled WGS sequence"/>
</dbReference>
<evidence type="ECO:0000256" key="1">
    <source>
        <dbReference type="SAM" id="SignalP"/>
    </source>
</evidence>
<organism evidence="3 4">
    <name type="scientific">Thioclava sediminum</name>
    <dbReference type="NCBI Taxonomy" id="1915319"/>
    <lineage>
        <taxon>Bacteria</taxon>
        <taxon>Pseudomonadati</taxon>
        <taxon>Pseudomonadota</taxon>
        <taxon>Alphaproteobacteria</taxon>
        <taxon>Rhodobacterales</taxon>
        <taxon>Paracoccaceae</taxon>
        <taxon>Thioclava</taxon>
    </lineage>
</organism>
<name>A0ABX3MWM0_9RHOB</name>
<sequence>MIRAIVIGLALLCPAAAGACPAPLPMSVPDAVTEALAEWIEAHSDYTVPQGAPAIFMCQSGEVITYEGHDLLVDSDLRAAYDLVEDRIFLVGPWSEDDPMQLSSLLHELIHRAQFHARDWPCPAAAEPEAYRLQEAWLAERGIDPGFEWVEIYLHARCPSDRHP</sequence>
<evidence type="ECO:0000259" key="2">
    <source>
        <dbReference type="Pfam" id="PF20352"/>
    </source>
</evidence>
<keyword evidence="4" id="KW-1185">Reference proteome</keyword>
<dbReference type="Pfam" id="PF20352">
    <property type="entry name" value="DUF6647"/>
    <property type="match status" value="1"/>
</dbReference>
<dbReference type="RefSeq" id="WP_078604534.1">
    <property type="nucleotide sequence ID" value="NZ_MPZV01000002.1"/>
</dbReference>
<feature type="domain" description="DUF6647" evidence="2">
    <location>
        <begin position="27"/>
        <end position="164"/>
    </location>
</feature>
<evidence type="ECO:0000313" key="4">
    <source>
        <dbReference type="Proteomes" id="UP000190787"/>
    </source>
</evidence>
<feature type="chain" id="PRO_5046955050" description="DUF6647 domain-containing protein" evidence="1">
    <location>
        <begin position="20"/>
        <end position="164"/>
    </location>
</feature>
<evidence type="ECO:0000313" key="3">
    <source>
        <dbReference type="EMBL" id="OOY23943.1"/>
    </source>
</evidence>
<gene>
    <name evidence="3" type="ORF">BMI91_07595</name>
</gene>
<dbReference type="PROSITE" id="PS51257">
    <property type="entry name" value="PROKAR_LIPOPROTEIN"/>
    <property type="match status" value="1"/>
</dbReference>
<feature type="signal peptide" evidence="1">
    <location>
        <begin position="1"/>
        <end position="19"/>
    </location>
</feature>
<dbReference type="EMBL" id="MPZV01000002">
    <property type="protein sequence ID" value="OOY23943.1"/>
    <property type="molecule type" value="Genomic_DNA"/>
</dbReference>